<evidence type="ECO:0000313" key="2">
    <source>
        <dbReference type="Proteomes" id="UP001286456"/>
    </source>
</evidence>
<evidence type="ECO:0000313" key="1">
    <source>
        <dbReference type="EMBL" id="KAK3320205.1"/>
    </source>
</evidence>
<accession>A0AAE0I8F0</accession>
<dbReference type="AlphaFoldDB" id="A0AAE0I8F0"/>
<dbReference type="EMBL" id="JAUEPO010000006">
    <property type="protein sequence ID" value="KAK3320205.1"/>
    <property type="molecule type" value="Genomic_DNA"/>
</dbReference>
<proteinExistence type="predicted"/>
<organism evidence="1 2">
    <name type="scientific">Cercophora scortea</name>
    <dbReference type="NCBI Taxonomy" id="314031"/>
    <lineage>
        <taxon>Eukaryota</taxon>
        <taxon>Fungi</taxon>
        <taxon>Dikarya</taxon>
        <taxon>Ascomycota</taxon>
        <taxon>Pezizomycotina</taxon>
        <taxon>Sordariomycetes</taxon>
        <taxon>Sordariomycetidae</taxon>
        <taxon>Sordariales</taxon>
        <taxon>Lasiosphaeriaceae</taxon>
        <taxon>Cercophora</taxon>
    </lineage>
</organism>
<protein>
    <submittedName>
        <fullName evidence="1">Uncharacterized protein</fullName>
    </submittedName>
</protein>
<keyword evidence="2" id="KW-1185">Reference proteome</keyword>
<reference evidence="1" key="1">
    <citation type="journal article" date="2023" name="Mol. Phylogenet. Evol.">
        <title>Genome-scale phylogeny and comparative genomics of the fungal order Sordariales.</title>
        <authorList>
            <person name="Hensen N."/>
            <person name="Bonometti L."/>
            <person name="Westerberg I."/>
            <person name="Brannstrom I.O."/>
            <person name="Guillou S."/>
            <person name="Cros-Aarteil S."/>
            <person name="Calhoun S."/>
            <person name="Haridas S."/>
            <person name="Kuo A."/>
            <person name="Mondo S."/>
            <person name="Pangilinan J."/>
            <person name="Riley R."/>
            <person name="LaButti K."/>
            <person name="Andreopoulos B."/>
            <person name="Lipzen A."/>
            <person name="Chen C."/>
            <person name="Yan M."/>
            <person name="Daum C."/>
            <person name="Ng V."/>
            <person name="Clum A."/>
            <person name="Steindorff A."/>
            <person name="Ohm R.A."/>
            <person name="Martin F."/>
            <person name="Silar P."/>
            <person name="Natvig D.O."/>
            <person name="Lalanne C."/>
            <person name="Gautier V."/>
            <person name="Ament-Velasquez S.L."/>
            <person name="Kruys A."/>
            <person name="Hutchinson M.I."/>
            <person name="Powell A.J."/>
            <person name="Barry K."/>
            <person name="Miller A.N."/>
            <person name="Grigoriev I.V."/>
            <person name="Debuchy R."/>
            <person name="Gladieux P."/>
            <person name="Hiltunen Thoren M."/>
            <person name="Johannesson H."/>
        </authorList>
    </citation>
    <scope>NUCLEOTIDE SEQUENCE</scope>
    <source>
        <strain evidence="1">SMH4131-1</strain>
    </source>
</reference>
<reference evidence="1" key="2">
    <citation type="submission" date="2023-06" db="EMBL/GenBank/DDBJ databases">
        <authorList>
            <consortium name="Lawrence Berkeley National Laboratory"/>
            <person name="Haridas S."/>
            <person name="Hensen N."/>
            <person name="Bonometti L."/>
            <person name="Westerberg I."/>
            <person name="Brannstrom I.O."/>
            <person name="Guillou S."/>
            <person name="Cros-Aarteil S."/>
            <person name="Calhoun S."/>
            <person name="Kuo A."/>
            <person name="Mondo S."/>
            <person name="Pangilinan J."/>
            <person name="Riley R."/>
            <person name="Labutti K."/>
            <person name="Andreopoulos B."/>
            <person name="Lipzen A."/>
            <person name="Chen C."/>
            <person name="Yanf M."/>
            <person name="Daum C."/>
            <person name="Ng V."/>
            <person name="Clum A."/>
            <person name="Steindorff A."/>
            <person name="Ohm R."/>
            <person name="Martin F."/>
            <person name="Silar P."/>
            <person name="Natvig D."/>
            <person name="Lalanne C."/>
            <person name="Gautier V."/>
            <person name="Ament-Velasquez S.L."/>
            <person name="Kruys A."/>
            <person name="Hutchinson M.I."/>
            <person name="Powell A.J."/>
            <person name="Barry K."/>
            <person name="Miller A.N."/>
            <person name="Grigoriev I.V."/>
            <person name="Debuchy R."/>
            <person name="Gladieux P."/>
            <person name="Thoren M.H."/>
            <person name="Johannesson H."/>
        </authorList>
    </citation>
    <scope>NUCLEOTIDE SEQUENCE</scope>
    <source>
        <strain evidence="1">SMH4131-1</strain>
    </source>
</reference>
<sequence length="255" mass="28102">MPVDEYCSVRRAGTGGEVGFMSRLRGRLLPTYLAIPVNHTAVPSGKSRRWWLQPIQHNLLIIKRITSTPRGARTHKPARMRRRKTKGTTPAYARPRLLSQSLTPDGMSGSFSAFTLAGPASRRLLSQLTCFCHHYPTPACTRRSGANQHAHNLWVFVIQRQAPNHFLGVCAVIARTHTSSGAAHLGCSLCPFLLPFPSITIHFLFFPPAVDSVPRRLTGSRPTVHCFLSPFPPILSVPTTAKRRSAAGCLLVLLD</sequence>
<name>A0AAE0I8F0_9PEZI</name>
<dbReference type="Proteomes" id="UP001286456">
    <property type="component" value="Unassembled WGS sequence"/>
</dbReference>
<comment type="caution">
    <text evidence="1">The sequence shown here is derived from an EMBL/GenBank/DDBJ whole genome shotgun (WGS) entry which is preliminary data.</text>
</comment>
<gene>
    <name evidence="1" type="ORF">B0T19DRAFT_283770</name>
</gene>